<reference evidence="3 5" key="2">
    <citation type="submission" date="2017-03" db="EMBL/GenBank/DDBJ databases">
        <title>wgs assembly of Dolosigranulum pigrum KPL CDC strains.</title>
        <authorList>
            <person name="Brugger S.D."/>
            <person name="Pettigrew M."/>
            <person name="Kong Y."/>
            <person name="Lemon K.P."/>
        </authorList>
    </citation>
    <scope>NUCLEOTIDE SEQUENCE [LARGE SCALE GENOMIC DNA]</scope>
    <source>
        <strain evidence="3 5">KPL1931_CDC4294-98</strain>
    </source>
</reference>
<dbReference type="Gene3D" id="3.10.450.310">
    <property type="match status" value="1"/>
</dbReference>
<organism evidence="2 4">
    <name type="scientific">Dolosigranulum pigrum</name>
    <dbReference type="NCBI Taxonomy" id="29394"/>
    <lineage>
        <taxon>Bacteria</taxon>
        <taxon>Bacillati</taxon>
        <taxon>Bacillota</taxon>
        <taxon>Bacilli</taxon>
        <taxon>Lactobacillales</taxon>
        <taxon>Carnobacteriaceae</taxon>
        <taxon>Dolosigranulum</taxon>
    </lineage>
</organism>
<dbReference type="CDD" id="cd15787">
    <property type="entry name" value="YycH_N"/>
    <property type="match status" value="1"/>
</dbReference>
<protein>
    <recommendedName>
        <fullName evidence="1">Regulatory protein YycH domain-containing protein</fullName>
    </recommendedName>
</protein>
<evidence type="ECO:0000313" key="3">
    <source>
        <dbReference type="EMBL" id="RAN64305.1"/>
    </source>
</evidence>
<dbReference type="Pfam" id="PF07435">
    <property type="entry name" value="YycH"/>
    <property type="match status" value="1"/>
</dbReference>
<feature type="domain" description="Regulatory protein YycH" evidence="1">
    <location>
        <begin position="6"/>
        <end position="426"/>
    </location>
</feature>
<dbReference type="EMBL" id="MUYF01000003">
    <property type="protein sequence ID" value="OOL81619.1"/>
    <property type="molecule type" value="Genomic_DNA"/>
</dbReference>
<dbReference type="Proteomes" id="UP000190409">
    <property type="component" value="Unassembled WGS sequence"/>
</dbReference>
<evidence type="ECO:0000313" key="5">
    <source>
        <dbReference type="Proteomes" id="UP000249099"/>
    </source>
</evidence>
<dbReference type="RefSeq" id="WP_077863042.1">
    <property type="nucleotide sequence ID" value="NZ_CALFGV010000008.1"/>
</dbReference>
<evidence type="ECO:0000313" key="2">
    <source>
        <dbReference type="EMBL" id="OOL81619.1"/>
    </source>
</evidence>
<reference evidence="2 4" key="1">
    <citation type="submission" date="2017-01" db="EMBL/GenBank/DDBJ databases">
        <title>Complete Genome Sequence of Dolosigranulum pigrum isolated from a Patient with interstitial lung disease.</title>
        <authorList>
            <person name="Mukhopadhyay R."/>
            <person name="Joaquin J."/>
            <person name="Hogue R."/>
            <person name="Fitzgerald S."/>
            <person name="Jospin G."/>
            <person name="Eisen J.A."/>
            <person name="Chaturvedi V."/>
        </authorList>
    </citation>
    <scope>NUCLEOTIDE SEQUENCE [LARGE SCALE GENOMIC DNA]</scope>
    <source>
        <strain evidence="2 4">15S00348</strain>
    </source>
</reference>
<dbReference type="InterPro" id="IPR042274">
    <property type="entry name" value="YycH/YycI_2"/>
</dbReference>
<comment type="caution">
    <text evidence="2">The sequence shown here is derived from an EMBL/GenBank/DDBJ whole genome shotgun (WGS) entry which is preliminary data.</text>
</comment>
<accession>A0A1S8KPE9</accession>
<sequence length="440" mass="51500">MTLDRVRHVFLLLLIALSFYISYNIWVPREEGELTSTLQATNQMPAALIERKRLHVYAPAQYILHTDHPEKLPRKQMSEIFETLMTSVTITELSHSEQFSREEFLMLNEADEEHYLEMIFYTELPIGLFDGRFDNLPSDFANKFFTRLSINLDNPTTLYFYNSYNEEVYRGELDTSKLTEISQLIDTENIGGTPVFPQLIKQDMVYLPEEAQKIAQFDYVMERLPNSLFVSSFFPDTSTVDVRVNNYETRYIDLTTEIRINQVTDILTYLNQLPDLDELTNVERFNNSFYQLSNLENWVEPILLDKYNPDNNILTYRRYIDEYPIFDQQGRKSYVEIGVLEEGLSHLQIPLQITQTPISLDGSKDETLISGREVLDEIESRSTYELSDIEGIQVGLDWTESKESNRVIHFTPKWYVKIDGQWLTLTDLTAESPGDENYEF</sequence>
<dbReference type="InterPro" id="IPR009996">
    <property type="entry name" value="YycH"/>
</dbReference>
<evidence type="ECO:0000313" key="4">
    <source>
        <dbReference type="Proteomes" id="UP000190409"/>
    </source>
</evidence>
<dbReference type="AlphaFoldDB" id="A0A1S8KPE9"/>
<dbReference type="EMBL" id="NAQV01000007">
    <property type="protein sequence ID" value="RAN64305.1"/>
    <property type="molecule type" value="Genomic_DNA"/>
</dbReference>
<gene>
    <name evidence="3" type="ORF">B8A44_02610</name>
    <name evidence="2" type="ORF">BWX42_07880</name>
</gene>
<name>A0A1S8KPE9_9LACT</name>
<proteinExistence type="predicted"/>
<evidence type="ECO:0000259" key="1">
    <source>
        <dbReference type="Pfam" id="PF07435"/>
    </source>
</evidence>
<dbReference type="Gene3D" id="3.30.310.160">
    <property type="entry name" value="YycH protein, domain 2"/>
    <property type="match status" value="1"/>
</dbReference>
<dbReference type="Proteomes" id="UP000249099">
    <property type="component" value="Unassembled WGS sequence"/>
</dbReference>